<name>A0ABV6P7G6_9MICC</name>
<dbReference type="Proteomes" id="UP001589862">
    <property type="component" value="Unassembled WGS sequence"/>
</dbReference>
<evidence type="ECO:0000259" key="2">
    <source>
        <dbReference type="Pfam" id="PF01957"/>
    </source>
</evidence>
<dbReference type="InterPro" id="IPR002810">
    <property type="entry name" value="NfeD-like_C"/>
</dbReference>
<accession>A0ABV6P7G6</accession>
<sequence>MEQIFQWYGANAWAIWLTLAILLVILEMFLLDMNAILLGVAAALAAIPAALGANFLIQALVFGVAALLLLALLRPVALKHLRRGNPESRTNVVRLYGTPALILEQTSNLAGLAKIEGETWTARAAETGQVLAPGSTCYVKEIRGATALLVSTPPPAQS</sequence>
<evidence type="ECO:0000313" key="3">
    <source>
        <dbReference type="EMBL" id="MFC0581018.1"/>
    </source>
</evidence>
<keyword evidence="1" id="KW-0812">Transmembrane</keyword>
<feature type="transmembrane region" description="Helical" evidence="1">
    <location>
        <begin position="33"/>
        <end position="49"/>
    </location>
</feature>
<keyword evidence="1" id="KW-1133">Transmembrane helix</keyword>
<dbReference type="EMBL" id="JBHLUB010000001">
    <property type="protein sequence ID" value="MFC0581018.1"/>
    <property type="molecule type" value="Genomic_DNA"/>
</dbReference>
<gene>
    <name evidence="3" type="ORF">ACFFFR_01265</name>
</gene>
<dbReference type="InterPro" id="IPR012340">
    <property type="entry name" value="NA-bd_OB-fold"/>
</dbReference>
<dbReference type="Gene3D" id="2.40.50.140">
    <property type="entry name" value="Nucleic acid-binding proteins"/>
    <property type="match status" value="1"/>
</dbReference>
<dbReference type="RefSeq" id="WP_377457513.1">
    <property type="nucleotide sequence ID" value="NZ_JBHLUB010000001.1"/>
</dbReference>
<organism evidence="3 4">
    <name type="scientific">Micrococcoides hystricis</name>
    <dbReference type="NCBI Taxonomy" id="1572761"/>
    <lineage>
        <taxon>Bacteria</taxon>
        <taxon>Bacillati</taxon>
        <taxon>Actinomycetota</taxon>
        <taxon>Actinomycetes</taxon>
        <taxon>Micrococcales</taxon>
        <taxon>Micrococcaceae</taxon>
        <taxon>Micrococcoides</taxon>
    </lineage>
</organism>
<feature type="domain" description="NfeD-like C-terminal" evidence="2">
    <location>
        <begin position="103"/>
        <end position="147"/>
    </location>
</feature>
<keyword evidence="1" id="KW-0472">Membrane</keyword>
<feature type="transmembrane region" description="Helical" evidence="1">
    <location>
        <begin position="55"/>
        <end position="73"/>
    </location>
</feature>
<reference evidence="3 4" key="1">
    <citation type="submission" date="2024-09" db="EMBL/GenBank/DDBJ databases">
        <authorList>
            <person name="Sun Q."/>
            <person name="Mori K."/>
        </authorList>
    </citation>
    <scope>NUCLEOTIDE SEQUENCE [LARGE SCALE GENOMIC DNA]</scope>
    <source>
        <strain evidence="3 4">NCAIM B.02604</strain>
    </source>
</reference>
<proteinExistence type="predicted"/>
<feature type="transmembrane region" description="Helical" evidence="1">
    <location>
        <begin position="6"/>
        <end position="26"/>
    </location>
</feature>
<keyword evidence="4" id="KW-1185">Reference proteome</keyword>
<dbReference type="Pfam" id="PF01957">
    <property type="entry name" value="NfeD"/>
    <property type="match status" value="1"/>
</dbReference>
<comment type="caution">
    <text evidence="3">The sequence shown here is derived from an EMBL/GenBank/DDBJ whole genome shotgun (WGS) entry which is preliminary data.</text>
</comment>
<evidence type="ECO:0000256" key="1">
    <source>
        <dbReference type="SAM" id="Phobius"/>
    </source>
</evidence>
<evidence type="ECO:0000313" key="4">
    <source>
        <dbReference type="Proteomes" id="UP001589862"/>
    </source>
</evidence>
<protein>
    <submittedName>
        <fullName evidence="3">NfeD family protein</fullName>
    </submittedName>
</protein>